<name>A0A3P3XST3_9SPIR</name>
<protein>
    <submittedName>
        <fullName evidence="2">Uncharacterized protein</fullName>
    </submittedName>
</protein>
<organism evidence="2">
    <name type="scientific">uncultured spirochete</name>
    <dbReference type="NCBI Taxonomy" id="156406"/>
    <lineage>
        <taxon>Bacteria</taxon>
        <taxon>Pseudomonadati</taxon>
        <taxon>Spirochaetota</taxon>
        <taxon>Spirochaetia</taxon>
        <taxon>Spirochaetales</taxon>
        <taxon>environmental samples</taxon>
    </lineage>
</organism>
<accession>A0A3P3XST3</accession>
<gene>
    <name evidence="2" type="ORF">SPIRO4BDMA_50478</name>
</gene>
<evidence type="ECO:0000313" key="2">
    <source>
        <dbReference type="EMBL" id="SLM18963.1"/>
    </source>
</evidence>
<dbReference type="EMBL" id="FWDO01000005">
    <property type="protein sequence ID" value="SLM18963.1"/>
    <property type="molecule type" value="Genomic_DNA"/>
</dbReference>
<proteinExistence type="predicted"/>
<reference evidence="2" key="1">
    <citation type="submission" date="2017-02" db="EMBL/GenBank/DDBJ databases">
        <authorList>
            <person name="Regsiter A."/>
            <person name="William W."/>
        </authorList>
    </citation>
    <scope>NUCLEOTIDE SEQUENCE</scope>
    <source>
        <strain evidence="2">BdmA 4</strain>
    </source>
</reference>
<sequence length="49" mass="5400">MEEDSQGWETNVYTWQRGDTGRKKSSSKSLAGTGFAYTGRGRLGTDLVN</sequence>
<feature type="region of interest" description="Disordered" evidence="1">
    <location>
        <begin position="1"/>
        <end position="49"/>
    </location>
</feature>
<dbReference type="AlphaFoldDB" id="A0A3P3XST3"/>
<evidence type="ECO:0000256" key="1">
    <source>
        <dbReference type="SAM" id="MobiDB-lite"/>
    </source>
</evidence>